<comment type="caution">
    <text evidence="2">The sequence shown here is derived from an EMBL/GenBank/DDBJ whole genome shotgun (WGS) entry which is preliminary data.</text>
</comment>
<accession>A0A328PIZ0</accession>
<dbReference type="EMBL" id="QLOE01000002">
    <property type="protein sequence ID" value="RAO79666.1"/>
    <property type="molecule type" value="Genomic_DNA"/>
</dbReference>
<dbReference type="NCBIfam" id="NF001977">
    <property type="entry name" value="PRK00766.1"/>
    <property type="match status" value="1"/>
</dbReference>
<sequence>MKEKRFRKIKSEIRILGIDDAPFTPHSKDDVLVVGTVFRGGSWLDGVLTTHIKVDGTDSTSKIIEMVKNSRHLDQLGVIMLDGITLGGFNVVDVEKVFKETGLPVIVVIRKIPDFKKIKRALKGKFEDWEWRWDAIKRAGKIYPVKDDDTIYIQVKGIKLEDAIEIVRISTTRSAIPEPIRAAHLIAAGVEKGESKGNA</sequence>
<keyword evidence="3" id="KW-1185">Reference proteome</keyword>
<dbReference type="Pfam" id="PF01949">
    <property type="entry name" value="Endo_dU"/>
    <property type="match status" value="1"/>
</dbReference>
<evidence type="ECO:0000313" key="2">
    <source>
        <dbReference type="EMBL" id="RAO79666.1"/>
    </source>
</evidence>
<proteinExistence type="inferred from homology"/>
<dbReference type="RefSeq" id="WP_112093496.1">
    <property type="nucleotide sequence ID" value="NZ_QLOE01000002.1"/>
</dbReference>
<gene>
    <name evidence="2" type="ORF">DPC56_02580</name>
</gene>
<dbReference type="Gene3D" id="3.30.2170.10">
    <property type="entry name" value="archaeoglobus fulgidus dsm 4304 superfamily"/>
    <property type="match status" value="1"/>
</dbReference>
<dbReference type="AlphaFoldDB" id="A0A328PIZ0"/>
<organism evidence="2 3">
    <name type="scientific">Methanothermobacter tenebrarum</name>
    <dbReference type="NCBI Taxonomy" id="680118"/>
    <lineage>
        <taxon>Archaea</taxon>
        <taxon>Methanobacteriati</taxon>
        <taxon>Methanobacteriota</taxon>
        <taxon>Methanomada group</taxon>
        <taxon>Methanobacteria</taxon>
        <taxon>Methanobacteriales</taxon>
        <taxon>Methanobacteriaceae</taxon>
        <taxon>Methanothermobacter</taxon>
    </lineage>
</organism>
<reference evidence="2 3" key="1">
    <citation type="submission" date="2018-06" db="EMBL/GenBank/DDBJ databases">
        <title>Draft genome sequence of hyperthermophilic methanogen Methanothermobacter tenebrarum sp. MCM-B 1447.</title>
        <authorList>
            <person name="Pore S.D."/>
            <person name="Dagar S."/>
            <person name="Dhakephalkar P.K."/>
        </authorList>
    </citation>
    <scope>NUCLEOTIDE SEQUENCE [LARGE SCALE GENOMIC DNA]</scope>
    <source>
        <strain evidence="2 3">MCM B 1447</strain>
    </source>
</reference>
<name>A0A328PIZ0_9EURY</name>
<dbReference type="Proteomes" id="UP000249782">
    <property type="component" value="Unassembled WGS sequence"/>
</dbReference>
<dbReference type="InterPro" id="IPR002802">
    <property type="entry name" value="Endo_dU"/>
</dbReference>
<evidence type="ECO:0000256" key="1">
    <source>
        <dbReference type="HAMAP-Rule" id="MF_00582"/>
    </source>
</evidence>
<evidence type="ECO:0000313" key="3">
    <source>
        <dbReference type="Proteomes" id="UP000249782"/>
    </source>
</evidence>
<dbReference type="OrthoDB" id="15207at2157"/>
<dbReference type="PANTHER" id="PTHR39518">
    <property type="entry name" value="UPF0215 PROTEIN MJ1150"/>
    <property type="match status" value="1"/>
</dbReference>
<dbReference type="PIRSF" id="PIRSF006380">
    <property type="entry name" value="UCP006380"/>
    <property type="match status" value="1"/>
</dbReference>
<dbReference type="HAMAP" id="MF_00582">
    <property type="entry name" value="UPF0215"/>
    <property type="match status" value="1"/>
</dbReference>
<protein>
    <recommendedName>
        <fullName evidence="1">UPF0215 protein DPC56_02580</fullName>
    </recommendedName>
</protein>
<comment type="similarity">
    <text evidence="1">Belongs to the UPF0215 family.</text>
</comment>
<dbReference type="PANTHER" id="PTHR39518:SF2">
    <property type="entry name" value="UPF0215 PROTEIN MJ1150"/>
    <property type="match status" value="1"/>
</dbReference>